<sequence>MYSQTFSRQNPGCIIFLVDRSDSMRASWGGSNLTLAQGAAQAINKMLFELCVKSTKVHDAPMYLYFYVGIYGYGLCPRRSGEGVESALPVALADRFIVPLPELADHPLRVQDGGPGARPGLPVWYEPAHGYSTPACAAFEMVGSHVKEWVAAFPSSFPPIVCHMTDGLVTDSPYKDVDLAGWARRLTQISTDHGTTLLLNAFLSPSDATMTLFPDNARGLPAPGPGLFEMSSPLPEPMVHNAAAADIPVGSGARGFVFNADFATLVKFLAVGTQFNVHDETYA</sequence>
<keyword evidence="2" id="KW-1185">Reference proteome</keyword>
<dbReference type="InterPro" id="IPR036465">
    <property type="entry name" value="vWFA_dom_sf"/>
</dbReference>
<evidence type="ECO:0000313" key="1">
    <source>
        <dbReference type="EMBL" id="MCO1660559.1"/>
    </source>
</evidence>
<dbReference type="SUPFAM" id="SSF53300">
    <property type="entry name" value="vWA-like"/>
    <property type="match status" value="1"/>
</dbReference>
<name>A0ABT1AD92_9PSEU</name>
<evidence type="ECO:0008006" key="3">
    <source>
        <dbReference type="Google" id="ProtNLM"/>
    </source>
</evidence>
<protein>
    <recommendedName>
        <fullName evidence="3">VWFA domain-containing protein</fullName>
    </recommendedName>
</protein>
<dbReference type="RefSeq" id="WP_252446087.1">
    <property type="nucleotide sequence ID" value="NZ_JAGSOV010000086.1"/>
</dbReference>
<accession>A0ABT1AD92</accession>
<organism evidence="1 2">
    <name type="scientific">Pseudonocardia humida</name>
    <dbReference type="NCBI Taxonomy" id="2800819"/>
    <lineage>
        <taxon>Bacteria</taxon>
        <taxon>Bacillati</taxon>
        <taxon>Actinomycetota</taxon>
        <taxon>Actinomycetes</taxon>
        <taxon>Pseudonocardiales</taxon>
        <taxon>Pseudonocardiaceae</taxon>
        <taxon>Pseudonocardia</taxon>
    </lineage>
</organism>
<dbReference type="Proteomes" id="UP001165283">
    <property type="component" value="Unassembled WGS sequence"/>
</dbReference>
<comment type="caution">
    <text evidence="1">The sequence shown here is derived from an EMBL/GenBank/DDBJ whole genome shotgun (WGS) entry which is preliminary data.</text>
</comment>
<evidence type="ECO:0000313" key="2">
    <source>
        <dbReference type="Proteomes" id="UP001165283"/>
    </source>
</evidence>
<reference evidence="1" key="1">
    <citation type="submission" date="2021-04" db="EMBL/GenBank/DDBJ databases">
        <title>Pseudonocardia sp. nov., isolated from sandy soil of mangrove forest.</title>
        <authorList>
            <person name="Zan Z."/>
            <person name="Huang R."/>
            <person name="Liu W."/>
        </authorList>
    </citation>
    <scope>NUCLEOTIDE SEQUENCE</scope>
    <source>
        <strain evidence="1">S2-4</strain>
    </source>
</reference>
<proteinExistence type="predicted"/>
<gene>
    <name evidence="1" type="ORF">KDL28_36465</name>
</gene>
<dbReference type="EMBL" id="JAGSOV010000086">
    <property type="protein sequence ID" value="MCO1660559.1"/>
    <property type="molecule type" value="Genomic_DNA"/>
</dbReference>